<dbReference type="EMBL" id="JAMZFV010000004">
    <property type="protein sequence ID" value="MCP1109507.1"/>
    <property type="molecule type" value="Genomic_DNA"/>
</dbReference>
<keyword evidence="2 5" id="KW-0378">Hydrolase</keyword>
<accession>A0ABT1EFM4</accession>
<keyword evidence="8" id="KW-1185">Reference proteome</keyword>
<evidence type="ECO:0000256" key="3">
    <source>
        <dbReference type="ARBA" id="ARBA00022806"/>
    </source>
</evidence>
<dbReference type="PROSITE" id="PS51198">
    <property type="entry name" value="UVRD_HELICASE_ATP_BIND"/>
    <property type="match status" value="1"/>
</dbReference>
<evidence type="ECO:0000313" key="8">
    <source>
        <dbReference type="Proteomes" id="UP001523565"/>
    </source>
</evidence>
<evidence type="ECO:0000256" key="1">
    <source>
        <dbReference type="ARBA" id="ARBA00022741"/>
    </source>
</evidence>
<comment type="caution">
    <text evidence="7">The sequence shown here is derived from an EMBL/GenBank/DDBJ whole genome shotgun (WGS) entry which is preliminary data.</text>
</comment>
<dbReference type="PANTHER" id="PTHR11070">
    <property type="entry name" value="UVRD / RECB / PCRA DNA HELICASE FAMILY MEMBER"/>
    <property type="match status" value="1"/>
</dbReference>
<feature type="domain" description="UvrD-like helicase ATP-binding" evidence="6">
    <location>
        <begin position="207"/>
        <end position="533"/>
    </location>
</feature>
<protein>
    <submittedName>
        <fullName evidence="7">AAA family ATPase</fullName>
    </submittedName>
</protein>
<proteinExistence type="predicted"/>
<name>A0ABT1EFM4_9FIRM</name>
<evidence type="ECO:0000256" key="4">
    <source>
        <dbReference type="ARBA" id="ARBA00022840"/>
    </source>
</evidence>
<evidence type="ECO:0000256" key="5">
    <source>
        <dbReference type="PROSITE-ProRule" id="PRU00560"/>
    </source>
</evidence>
<evidence type="ECO:0000256" key="2">
    <source>
        <dbReference type="ARBA" id="ARBA00022801"/>
    </source>
</evidence>
<dbReference type="Gene3D" id="3.40.50.300">
    <property type="entry name" value="P-loop containing nucleotide triphosphate hydrolases"/>
    <property type="match status" value="2"/>
</dbReference>
<dbReference type="SUPFAM" id="SSF52540">
    <property type="entry name" value="P-loop containing nucleoside triphosphate hydrolases"/>
    <property type="match status" value="1"/>
</dbReference>
<dbReference type="InterPro" id="IPR014016">
    <property type="entry name" value="UvrD-like_ATP-bd"/>
</dbReference>
<dbReference type="Proteomes" id="UP001523565">
    <property type="component" value="Unassembled WGS sequence"/>
</dbReference>
<keyword evidence="3 5" id="KW-0347">Helicase</keyword>
<organism evidence="7 8">
    <name type="scientific">Ohessyouella blattaphilus</name>
    <dbReference type="NCBI Taxonomy" id="2949333"/>
    <lineage>
        <taxon>Bacteria</taxon>
        <taxon>Bacillati</taxon>
        <taxon>Bacillota</taxon>
        <taxon>Clostridia</taxon>
        <taxon>Lachnospirales</taxon>
        <taxon>Lachnospiraceae</taxon>
        <taxon>Ohessyouella</taxon>
    </lineage>
</organism>
<reference evidence="7 8" key="1">
    <citation type="journal article" date="2022" name="Genome Biol. Evol.">
        <title>Host diet, physiology and behaviors set the stage for Lachnospiraceae cladogenesis.</title>
        <authorList>
            <person name="Vera-Ponce De Leon A."/>
            <person name="Schneider M."/>
            <person name="Jahnes B.C."/>
            <person name="Sadowski V."/>
            <person name="Camuy-Velez L.A."/>
            <person name="Duan J."/>
            <person name="Sabree Z.L."/>
        </authorList>
    </citation>
    <scope>NUCLEOTIDE SEQUENCE [LARGE SCALE GENOMIC DNA]</scope>
    <source>
        <strain evidence="7 8">PAL227</strain>
    </source>
</reference>
<dbReference type="RefSeq" id="WP_262068414.1">
    <property type="nucleotide sequence ID" value="NZ_JAMXOC010000004.1"/>
</dbReference>
<keyword evidence="1 5" id="KW-0547">Nucleotide-binding</keyword>
<dbReference type="InterPro" id="IPR000212">
    <property type="entry name" value="DNA_helicase_UvrD/REP"/>
</dbReference>
<dbReference type="Pfam" id="PF13538">
    <property type="entry name" value="UvrD_C_2"/>
    <property type="match status" value="1"/>
</dbReference>
<sequence>MQNHENKEESSPIFPDEIVHLDAINKMIDEALLEAQDSVERSDKEYMDMKRYMAEYRGELDPHEMFQNQLGLRQIDNTGAFAVTIRDKLAKLKESPYFARIDFRQDLADEAEPFYIGRFAFNHKNKLRISDWRSPLASMFYDYEVGPASYTAPMGKTDGDLTRKRQFKIKDGVMEYALESSANIYDDVLQQELSQTADEKMKSIIGTIQKEQNQIIRDEKSKTLIIQGVAGSGKTSIALHRIAFLLYRFKEQITANNVTILSPNKVFGDYISSVLPELGEEPIFEISFEDIAHIQLEKVMDFEVDKDPFLEADKAWILRKQFKSSLEFVKRMDDFIAGMPEIIFGPVDYTYGRFTFTADNLRMRFAAYNKHPVKQRLQMLADEVYERFATDNFMEEDIPRSRTILKALKAMLKVKNTLELYRKFYEDMGQSAMFVLAGKKKLEWGDVFPFLYLHAAYEGVKESGVIRHLVVDEMQDYSPIQYAVLNRLFPCPKTILGDFGQSINPLSRHTLADLLNIYEEAQLVKLNTSYRSSYEIINFAKQIQANDELKAIKRHGPIPEVIGCDSPQIEMQKLRQLIQSYRKSKYHTLGIIVKTEEAARILFDSLPSAEDLHLISDESRSFEGGISVTSVQMAKGLEFDEVIIMDVDQESYRSEYDRSLLYVACTRAMHRLSVLYAGSRSLLLP</sequence>
<dbReference type="InterPro" id="IPR027417">
    <property type="entry name" value="P-loop_NTPase"/>
</dbReference>
<dbReference type="InterPro" id="IPR027785">
    <property type="entry name" value="UvrD-like_helicase_C"/>
</dbReference>
<dbReference type="PANTHER" id="PTHR11070:SF17">
    <property type="entry name" value="DNA HELICASE IV"/>
    <property type="match status" value="1"/>
</dbReference>
<keyword evidence="4 5" id="KW-0067">ATP-binding</keyword>
<evidence type="ECO:0000259" key="6">
    <source>
        <dbReference type="PROSITE" id="PS51198"/>
    </source>
</evidence>
<evidence type="ECO:0000313" key="7">
    <source>
        <dbReference type="EMBL" id="MCP1109507.1"/>
    </source>
</evidence>
<feature type="binding site" evidence="5">
    <location>
        <begin position="228"/>
        <end position="235"/>
    </location>
    <ligand>
        <name>ATP</name>
        <dbReference type="ChEBI" id="CHEBI:30616"/>
    </ligand>
</feature>
<gene>
    <name evidence="7" type="ORF">NK118_04490</name>
</gene>